<dbReference type="Proteomes" id="UP000578819">
    <property type="component" value="Unassembled WGS sequence"/>
</dbReference>
<dbReference type="InterPro" id="IPR018523">
    <property type="entry name" value="Isocitrate_lyase_ph_CS"/>
</dbReference>
<dbReference type="RefSeq" id="WP_184531972.1">
    <property type="nucleotide sequence ID" value="NZ_JACHJW010000001.1"/>
</dbReference>
<dbReference type="SUPFAM" id="SSF51621">
    <property type="entry name" value="Phosphoenolpyruvate/pyruvate domain"/>
    <property type="match status" value="1"/>
</dbReference>
<gene>
    <name evidence="2" type="ORF">FHR38_000224</name>
</gene>
<sequence length="317" mass="31980">MKRPDGSIASEDAPPVAAGPPPGHGRVPDAVPTHPANLLRALLGGATPVHAPGVHDPLTAALAAEAGHRAVHLSGAVCAAVDLGLPDLGYLHGTHVAERAARLVPALAGVPLIADADTGYGNPLHAVWTAQRYAAAGVAGLHLEDQVSPKRCGHLAGKELLDRAGATAKIRAIAEAGTGLVLIARTDAYSVAGLDEAIDRAGRFAAAGADAVFLEGVDTAQELAAVRTALPGVPLVVNRSEAAGVRAFPSDDALGALGVRVVLHPVAPMLAALRAAAAAYAAIGRDGHADAVPRLAWSSFTALVGQDDALTLDRRYA</sequence>
<evidence type="ECO:0000256" key="1">
    <source>
        <dbReference type="SAM" id="MobiDB-lite"/>
    </source>
</evidence>
<dbReference type="EC" id="4.1.3.30" evidence="2"/>
<accession>A0A7W7WLU3</accession>
<dbReference type="PANTHER" id="PTHR42905:SF5">
    <property type="entry name" value="CARBOXYVINYL-CARBOXYPHOSPHONATE PHOSPHORYLMUTASE, CHLOROPLASTIC"/>
    <property type="match status" value="1"/>
</dbReference>
<dbReference type="GO" id="GO:0046421">
    <property type="term" value="F:methylisocitrate lyase activity"/>
    <property type="evidence" value="ECO:0007669"/>
    <property type="project" value="UniProtKB-EC"/>
</dbReference>
<dbReference type="InterPro" id="IPR039556">
    <property type="entry name" value="ICL/PEPM"/>
</dbReference>
<dbReference type="Pfam" id="PF13714">
    <property type="entry name" value="PEP_mutase"/>
    <property type="match status" value="1"/>
</dbReference>
<keyword evidence="2" id="KW-0456">Lyase</keyword>
<proteinExistence type="predicted"/>
<keyword evidence="3" id="KW-1185">Reference proteome</keyword>
<protein>
    <submittedName>
        <fullName evidence="2">Methylisocitrate lyase</fullName>
        <ecNumber evidence="2">4.1.3.30</ecNumber>
    </submittedName>
</protein>
<reference evidence="2 3" key="1">
    <citation type="submission" date="2020-08" db="EMBL/GenBank/DDBJ databases">
        <title>Sequencing the genomes of 1000 actinobacteria strains.</title>
        <authorList>
            <person name="Klenk H.-P."/>
        </authorList>
    </citation>
    <scope>NUCLEOTIDE SEQUENCE [LARGE SCALE GENOMIC DNA]</scope>
    <source>
        <strain evidence="2 3">DSM 45886</strain>
    </source>
</reference>
<dbReference type="InterPro" id="IPR015813">
    <property type="entry name" value="Pyrv/PenolPyrv_kinase-like_dom"/>
</dbReference>
<dbReference type="EMBL" id="JACHJW010000001">
    <property type="protein sequence ID" value="MBB4956491.1"/>
    <property type="molecule type" value="Genomic_DNA"/>
</dbReference>
<dbReference type="PROSITE" id="PS00161">
    <property type="entry name" value="ISOCITRATE_LYASE"/>
    <property type="match status" value="1"/>
</dbReference>
<organism evidence="2 3">
    <name type="scientific">Micromonospora polyrhachis</name>
    <dbReference type="NCBI Taxonomy" id="1282883"/>
    <lineage>
        <taxon>Bacteria</taxon>
        <taxon>Bacillati</taxon>
        <taxon>Actinomycetota</taxon>
        <taxon>Actinomycetes</taxon>
        <taxon>Micromonosporales</taxon>
        <taxon>Micromonosporaceae</taxon>
        <taxon>Micromonospora</taxon>
    </lineage>
</organism>
<comment type="caution">
    <text evidence="2">The sequence shown here is derived from an EMBL/GenBank/DDBJ whole genome shotgun (WGS) entry which is preliminary data.</text>
</comment>
<dbReference type="CDD" id="cd00377">
    <property type="entry name" value="ICL_PEPM"/>
    <property type="match status" value="1"/>
</dbReference>
<evidence type="ECO:0000313" key="2">
    <source>
        <dbReference type="EMBL" id="MBB4956491.1"/>
    </source>
</evidence>
<dbReference type="AlphaFoldDB" id="A0A7W7WLU3"/>
<dbReference type="Gene3D" id="3.20.20.60">
    <property type="entry name" value="Phosphoenolpyruvate-binding domains"/>
    <property type="match status" value="1"/>
</dbReference>
<dbReference type="InterPro" id="IPR040442">
    <property type="entry name" value="Pyrv_kinase-like_dom_sf"/>
</dbReference>
<dbReference type="PANTHER" id="PTHR42905">
    <property type="entry name" value="PHOSPHOENOLPYRUVATE CARBOXYLASE"/>
    <property type="match status" value="1"/>
</dbReference>
<name>A0A7W7WLU3_9ACTN</name>
<evidence type="ECO:0000313" key="3">
    <source>
        <dbReference type="Proteomes" id="UP000578819"/>
    </source>
</evidence>
<feature type="region of interest" description="Disordered" evidence="1">
    <location>
        <begin position="1"/>
        <end position="32"/>
    </location>
</feature>